<dbReference type="PANTHER" id="PTHR43630">
    <property type="entry name" value="POLY-BETA-1,6-N-ACETYL-D-GLUCOSAMINE SYNTHASE"/>
    <property type="match status" value="1"/>
</dbReference>
<evidence type="ECO:0000313" key="5">
    <source>
        <dbReference type="EMBL" id="GAA4409662.1"/>
    </source>
</evidence>
<protein>
    <submittedName>
        <fullName evidence="5">Glycosyltransferase family 2 protein</fullName>
    </submittedName>
</protein>
<dbReference type="Proteomes" id="UP001500936">
    <property type="component" value="Unassembled WGS sequence"/>
</dbReference>
<name>A0ABP8KKX7_9BACT</name>
<accession>A0ABP8KKX7</accession>
<feature type="transmembrane region" description="Helical" evidence="4">
    <location>
        <begin position="308"/>
        <end position="326"/>
    </location>
</feature>
<organism evidence="5 6">
    <name type="scientific">Nibrella viscosa</name>
    <dbReference type="NCBI Taxonomy" id="1084524"/>
    <lineage>
        <taxon>Bacteria</taxon>
        <taxon>Pseudomonadati</taxon>
        <taxon>Bacteroidota</taxon>
        <taxon>Cytophagia</taxon>
        <taxon>Cytophagales</taxon>
        <taxon>Spirosomataceae</taxon>
        <taxon>Nibrella</taxon>
    </lineage>
</organism>
<evidence type="ECO:0000256" key="4">
    <source>
        <dbReference type="SAM" id="Phobius"/>
    </source>
</evidence>
<evidence type="ECO:0000313" key="6">
    <source>
        <dbReference type="Proteomes" id="UP001500936"/>
    </source>
</evidence>
<feature type="transmembrane region" description="Helical" evidence="4">
    <location>
        <begin position="332"/>
        <end position="352"/>
    </location>
</feature>
<comment type="similarity">
    <text evidence="1">Belongs to the glycosyltransferase 2 family.</text>
</comment>
<keyword evidence="2" id="KW-0328">Glycosyltransferase</keyword>
<sequence>MDILGYLFFLPLGLFLFFNVIYLFIFALAGHFTGSDDISPANPPTRYRRIAILIPAYKEDKVIIDSVQANLSLDYPRQSFDLFVIADSFQPVTLQKLADYPIKIVEVSFEQSTVQKSISYALAQIPDHAYDIILISDADNHMAPDFLSRINLAFDKGWRAVQGHRVAKNTNTSVAVLDAMNEEVNNHIFRAGQRAMGLSASLIGSGMAFEPIPMKSAMSRIHTVGGYDKELEMNLMVDGLVIAYLKDAFIYDEKVQNLDVFERQRTRWIAAQIQFVSVFFRTGIRQFLRGNFHAANGLLKALVLPRTLLLAVLTVGFLLTLFLANVQFQQAYGFMLGILVISLLMSVPGYLWRKLSLRDLATFPLVVFRMVRSLLKFNTARKKFLHTPHGESTPQQNN</sequence>
<evidence type="ECO:0000256" key="3">
    <source>
        <dbReference type="ARBA" id="ARBA00022679"/>
    </source>
</evidence>
<dbReference type="PANTHER" id="PTHR43630:SF1">
    <property type="entry name" value="POLY-BETA-1,6-N-ACETYL-D-GLUCOSAMINE SYNTHASE"/>
    <property type="match status" value="1"/>
</dbReference>
<proteinExistence type="inferred from homology"/>
<dbReference type="RefSeq" id="WP_345268976.1">
    <property type="nucleotide sequence ID" value="NZ_BAABHB010000006.1"/>
</dbReference>
<keyword evidence="6" id="KW-1185">Reference proteome</keyword>
<evidence type="ECO:0000256" key="1">
    <source>
        <dbReference type="ARBA" id="ARBA00006739"/>
    </source>
</evidence>
<evidence type="ECO:0000256" key="2">
    <source>
        <dbReference type="ARBA" id="ARBA00022676"/>
    </source>
</evidence>
<reference evidence="6" key="1">
    <citation type="journal article" date="2019" name="Int. J. Syst. Evol. Microbiol.">
        <title>The Global Catalogue of Microorganisms (GCM) 10K type strain sequencing project: providing services to taxonomists for standard genome sequencing and annotation.</title>
        <authorList>
            <consortium name="The Broad Institute Genomics Platform"/>
            <consortium name="The Broad Institute Genome Sequencing Center for Infectious Disease"/>
            <person name="Wu L."/>
            <person name="Ma J."/>
        </authorList>
    </citation>
    <scope>NUCLEOTIDE SEQUENCE [LARGE SCALE GENOMIC DNA]</scope>
    <source>
        <strain evidence="6">JCM 17925</strain>
    </source>
</reference>
<gene>
    <name evidence="5" type="ORF">GCM10023187_33280</name>
</gene>
<feature type="transmembrane region" description="Helical" evidence="4">
    <location>
        <begin position="6"/>
        <end position="29"/>
    </location>
</feature>
<keyword evidence="4" id="KW-1133">Transmembrane helix</keyword>
<keyword evidence="4" id="KW-0472">Membrane</keyword>
<comment type="caution">
    <text evidence="5">The sequence shown here is derived from an EMBL/GenBank/DDBJ whole genome shotgun (WGS) entry which is preliminary data.</text>
</comment>
<dbReference type="SUPFAM" id="SSF53448">
    <property type="entry name" value="Nucleotide-diphospho-sugar transferases"/>
    <property type="match status" value="1"/>
</dbReference>
<keyword evidence="4" id="KW-0812">Transmembrane</keyword>
<keyword evidence="3" id="KW-0808">Transferase</keyword>
<dbReference type="Gene3D" id="3.90.550.10">
    <property type="entry name" value="Spore Coat Polysaccharide Biosynthesis Protein SpsA, Chain A"/>
    <property type="match status" value="1"/>
</dbReference>
<dbReference type="Pfam" id="PF13641">
    <property type="entry name" value="Glyco_tranf_2_3"/>
    <property type="match status" value="1"/>
</dbReference>
<dbReference type="EMBL" id="BAABHB010000006">
    <property type="protein sequence ID" value="GAA4409662.1"/>
    <property type="molecule type" value="Genomic_DNA"/>
</dbReference>
<dbReference type="InterPro" id="IPR029044">
    <property type="entry name" value="Nucleotide-diphossugar_trans"/>
</dbReference>